<dbReference type="Pfam" id="PF00106">
    <property type="entry name" value="adh_short"/>
    <property type="match status" value="1"/>
</dbReference>
<gene>
    <name evidence="2" type="ORF">VTL71DRAFT_11650</name>
</gene>
<comment type="caution">
    <text evidence="2">The sequence shown here is derived from an EMBL/GenBank/DDBJ whole genome shotgun (WGS) entry which is preliminary data.</text>
</comment>
<dbReference type="Gene3D" id="3.40.50.720">
    <property type="entry name" value="NAD(P)-binding Rossmann-like Domain"/>
    <property type="match status" value="1"/>
</dbReference>
<sequence length="226" mass="25128">MSNFTKVLHHVIGRAAAEAFVIVGASIVVITSRSLEKAIRVAKEIEAVGKGTTVLGFQYEIRNEASGNALWDDLRRDCIEIDVLVLNASANIPTAQEFDLSISKIWRTFESNVKDQLINVERFQSQGKKQGRHPGFIFTEQNAQHGLTRESLPFDDASLPANFFVWAASKKAAFLHGRFVWAHWDVGELIATKSKLEADKGLLRVGLQGVESQDFELLFAGMNRSI</sequence>
<reference evidence="2 3" key="1">
    <citation type="journal article" date="2024" name="Commun. Biol.">
        <title>Comparative genomic analysis of thermophilic fungi reveals convergent evolutionary adaptations and gene losses.</title>
        <authorList>
            <person name="Steindorff A.S."/>
            <person name="Aguilar-Pontes M.V."/>
            <person name="Robinson A.J."/>
            <person name="Andreopoulos B."/>
            <person name="LaButti K."/>
            <person name="Kuo A."/>
            <person name="Mondo S."/>
            <person name="Riley R."/>
            <person name="Otillar R."/>
            <person name="Haridas S."/>
            <person name="Lipzen A."/>
            <person name="Grimwood J."/>
            <person name="Schmutz J."/>
            <person name="Clum A."/>
            <person name="Reid I.D."/>
            <person name="Moisan M.C."/>
            <person name="Butler G."/>
            <person name="Nguyen T.T.M."/>
            <person name="Dewar K."/>
            <person name="Conant G."/>
            <person name="Drula E."/>
            <person name="Henrissat B."/>
            <person name="Hansel C."/>
            <person name="Singer S."/>
            <person name="Hutchinson M.I."/>
            <person name="de Vries R.P."/>
            <person name="Natvig D.O."/>
            <person name="Powell A.J."/>
            <person name="Tsang A."/>
            <person name="Grigoriev I.V."/>
        </authorList>
    </citation>
    <scope>NUCLEOTIDE SEQUENCE [LARGE SCALE GENOMIC DNA]</scope>
    <source>
        <strain evidence="2 3">CBS 494.80</strain>
    </source>
</reference>
<dbReference type="SUPFAM" id="SSF51735">
    <property type="entry name" value="NAD(P)-binding Rossmann-fold domains"/>
    <property type="match status" value="1"/>
</dbReference>
<keyword evidence="1" id="KW-1133">Transmembrane helix</keyword>
<dbReference type="InterPro" id="IPR036291">
    <property type="entry name" value="NAD(P)-bd_dom_sf"/>
</dbReference>
<protein>
    <submittedName>
        <fullName evidence="2">Uncharacterized protein</fullName>
    </submittedName>
</protein>
<feature type="transmembrane region" description="Helical" evidence="1">
    <location>
        <begin position="12"/>
        <end position="30"/>
    </location>
</feature>
<dbReference type="EMBL" id="JAZHXI010000004">
    <property type="protein sequence ID" value="KAL2072307.1"/>
    <property type="molecule type" value="Genomic_DNA"/>
</dbReference>
<dbReference type="Proteomes" id="UP001595075">
    <property type="component" value="Unassembled WGS sequence"/>
</dbReference>
<keyword evidence="1" id="KW-0812">Transmembrane</keyword>
<evidence type="ECO:0000256" key="1">
    <source>
        <dbReference type="SAM" id="Phobius"/>
    </source>
</evidence>
<evidence type="ECO:0000313" key="2">
    <source>
        <dbReference type="EMBL" id="KAL2072307.1"/>
    </source>
</evidence>
<evidence type="ECO:0000313" key="3">
    <source>
        <dbReference type="Proteomes" id="UP001595075"/>
    </source>
</evidence>
<name>A0ABR4CQN8_9HELO</name>
<dbReference type="InterPro" id="IPR002347">
    <property type="entry name" value="SDR_fam"/>
</dbReference>
<organism evidence="2 3">
    <name type="scientific">Oculimacula yallundae</name>
    <dbReference type="NCBI Taxonomy" id="86028"/>
    <lineage>
        <taxon>Eukaryota</taxon>
        <taxon>Fungi</taxon>
        <taxon>Dikarya</taxon>
        <taxon>Ascomycota</taxon>
        <taxon>Pezizomycotina</taxon>
        <taxon>Leotiomycetes</taxon>
        <taxon>Helotiales</taxon>
        <taxon>Ploettnerulaceae</taxon>
        <taxon>Oculimacula</taxon>
    </lineage>
</organism>
<accession>A0ABR4CQN8</accession>
<keyword evidence="1" id="KW-0472">Membrane</keyword>
<keyword evidence="3" id="KW-1185">Reference proteome</keyword>
<proteinExistence type="predicted"/>